<reference evidence="3" key="1">
    <citation type="submission" date="2017-02" db="UniProtKB">
        <authorList>
            <consortium name="WormBaseParasite"/>
        </authorList>
    </citation>
    <scope>IDENTIFICATION</scope>
</reference>
<sequence length="162" mass="17940">MIKYISIIFLSLLKITISLRYNGGPVGYGVSPIPMSPQQNLYSYQQLLPYQYQGNLNFGVPMNYNSYQFQSPYINSNGILGTYSSYTPYSNSYQSLFNSYNPSSSYNLMIPSISSLPYTSTYGSSNIFGYTNSGMSITGGLTPSSIASYPSYIGSYPFVKKA</sequence>
<protein>
    <submittedName>
        <fullName evidence="3">Uncharacterized protein</fullName>
    </submittedName>
</protein>
<dbReference type="AlphaFoldDB" id="A0A0N5BL34"/>
<dbReference type="WBParaSite" id="SPAL_0000663550.1">
    <property type="protein sequence ID" value="SPAL_0000663550.1"/>
    <property type="gene ID" value="SPAL_0000663550"/>
</dbReference>
<feature type="signal peptide" evidence="1">
    <location>
        <begin position="1"/>
        <end position="18"/>
    </location>
</feature>
<proteinExistence type="predicted"/>
<evidence type="ECO:0000256" key="1">
    <source>
        <dbReference type="SAM" id="SignalP"/>
    </source>
</evidence>
<organism evidence="2 3">
    <name type="scientific">Strongyloides papillosus</name>
    <name type="common">Intestinal threadworm</name>
    <dbReference type="NCBI Taxonomy" id="174720"/>
    <lineage>
        <taxon>Eukaryota</taxon>
        <taxon>Metazoa</taxon>
        <taxon>Ecdysozoa</taxon>
        <taxon>Nematoda</taxon>
        <taxon>Chromadorea</taxon>
        <taxon>Rhabditida</taxon>
        <taxon>Tylenchina</taxon>
        <taxon>Panagrolaimomorpha</taxon>
        <taxon>Strongyloidoidea</taxon>
        <taxon>Strongyloididae</taxon>
        <taxon>Strongyloides</taxon>
    </lineage>
</organism>
<keyword evidence="2" id="KW-1185">Reference proteome</keyword>
<feature type="chain" id="PRO_5005894675" evidence="1">
    <location>
        <begin position="19"/>
        <end position="162"/>
    </location>
</feature>
<evidence type="ECO:0000313" key="2">
    <source>
        <dbReference type="Proteomes" id="UP000046392"/>
    </source>
</evidence>
<name>A0A0N5BL34_STREA</name>
<dbReference type="Proteomes" id="UP000046392">
    <property type="component" value="Unplaced"/>
</dbReference>
<accession>A0A0N5BL34</accession>
<keyword evidence="1" id="KW-0732">Signal</keyword>
<evidence type="ECO:0000313" key="3">
    <source>
        <dbReference type="WBParaSite" id="SPAL_0000663550.1"/>
    </source>
</evidence>